<protein>
    <submittedName>
        <fullName evidence="2">Diguanylate cyclase</fullName>
    </submittedName>
</protein>
<proteinExistence type="predicted"/>
<dbReference type="EMBL" id="CP029553">
    <property type="protein sequence ID" value="AWN47699.1"/>
    <property type="molecule type" value="Genomic_DNA"/>
</dbReference>
<dbReference type="Pfam" id="PF08447">
    <property type="entry name" value="PAS_3"/>
    <property type="match status" value="1"/>
</dbReference>
<dbReference type="OrthoDB" id="7993613at2"/>
<accession>A0A2U8WNI1</accession>
<evidence type="ECO:0000259" key="1">
    <source>
        <dbReference type="Pfam" id="PF08447"/>
    </source>
</evidence>
<dbReference type="KEGG" id="mtea:DK419_16390"/>
<dbReference type="Proteomes" id="UP000245444">
    <property type="component" value="Chromosome"/>
</dbReference>
<evidence type="ECO:0000313" key="3">
    <source>
        <dbReference type="Proteomes" id="UP000245444"/>
    </source>
</evidence>
<dbReference type="InterPro" id="IPR000014">
    <property type="entry name" value="PAS"/>
</dbReference>
<dbReference type="Gene3D" id="3.30.450.20">
    <property type="entry name" value="PAS domain"/>
    <property type="match status" value="1"/>
</dbReference>
<dbReference type="CDD" id="cd00130">
    <property type="entry name" value="PAS"/>
    <property type="match status" value="1"/>
</dbReference>
<dbReference type="RefSeq" id="WP_109960020.1">
    <property type="nucleotide sequence ID" value="NZ_CP029553.1"/>
</dbReference>
<dbReference type="AlphaFoldDB" id="A0A2U8WNI1"/>
<name>A0A2U8WNI1_9HYPH</name>
<gene>
    <name evidence="2" type="ORF">DK419_16390</name>
</gene>
<keyword evidence="3" id="KW-1185">Reference proteome</keyword>
<dbReference type="InterPro" id="IPR013655">
    <property type="entry name" value="PAS_fold_3"/>
</dbReference>
<organism evidence="2 3">
    <name type="scientific">Methylobacterium terrae</name>
    <dbReference type="NCBI Taxonomy" id="2202827"/>
    <lineage>
        <taxon>Bacteria</taxon>
        <taxon>Pseudomonadati</taxon>
        <taxon>Pseudomonadota</taxon>
        <taxon>Alphaproteobacteria</taxon>
        <taxon>Hyphomicrobiales</taxon>
        <taxon>Methylobacteriaceae</taxon>
        <taxon>Methylobacterium</taxon>
    </lineage>
</organism>
<dbReference type="NCBIfam" id="TIGR00229">
    <property type="entry name" value="sensory_box"/>
    <property type="match status" value="1"/>
</dbReference>
<evidence type="ECO:0000313" key="2">
    <source>
        <dbReference type="EMBL" id="AWN47699.1"/>
    </source>
</evidence>
<dbReference type="SUPFAM" id="SSF55785">
    <property type="entry name" value="PYP-like sensor domain (PAS domain)"/>
    <property type="match status" value="1"/>
</dbReference>
<reference evidence="2 3" key="1">
    <citation type="submission" date="2018-05" db="EMBL/GenBank/DDBJ databases">
        <title>Complete Genome Sequence of Methylobacterium sp. 17Sr1-28.</title>
        <authorList>
            <person name="Srinivasan S."/>
        </authorList>
    </citation>
    <scope>NUCLEOTIDE SEQUENCE [LARGE SCALE GENOMIC DNA]</scope>
    <source>
        <strain evidence="2 3">17Sr1-28</strain>
    </source>
</reference>
<sequence length="181" mass="19075">MIFTTDSSGSLSHISPEWTTLTGQEITAAAEGGWLACVHEADRGTVQEVFTTAAATVSEFSVRFRLCFADGSVRWVGAGGVPSYGPPDRTFIGYLGSVIEIASGASDAAGAYGNIGRYLPPPTHPTTMPGDSLDRIADHLIMAHSLIEEDGGKPALPALRAALFEIGRALARRTPQMSKLN</sequence>
<feature type="domain" description="PAS fold-3" evidence="1">
    <location>
        <begin position="13"/>
        <end position="83"/>
    </location>
</feature>
<dbReference type="InterPro" id="IPR035965">
    <property type="entry name" value="PAS-like_dom_sf"/>
</dbReference>